<organism evidence="2 3">
    <name type="scientific">Brachionus plicatilis</name>
    <name type="common">Marine rotifer</name>
    <name type="synonym">Brachionus muelleri</name>
    <dbReference type="NCBI Taxonomy" id="10195"/>
    <lineage>
        <taxon>Eukaryota</taxon>
        <taxon>Metazoa</taxon>
        <taxon>Spiralia</taxon>
        <taxon>Gnathifera</taxon>
        <taxon>Rotifera</taxon>
        <taxon>Eurotatoria</taxon>
        <taxon>Monogononta</taxon>
        <taxon>Pseudotrocha</taxon>
        <taxon>Ploima</taxon>
        <taxon>Brachionidae</taxon>
        <taxon>Brachionus</taxon>
    </lineage>
</organism>
<proteinExistence type="predicted"/>
<evidence type="ECO:0000313" key="2">
    <source>
        <dbReference type="EMBL" id="RNA06724.1"/>
    </source>
</evidence>
<reference evidence="2 3" key="1">
    <citation type="journal article" date="2018" name="Sci. Rep.">
        <title>Genomic signatures of local adaptation to the degree of environmental predictability in rotifers.</title>
        <authorList>
            <person name="Franch-Gras L."/>
            <person name="Hahn C."/>
            <person name="Garcia-Roger E.M."/>
            <person name="Carmona M.J."/>
            <person name="Serra M."/>
            <person name="Gomez A."/>
        </authorList>
    </citation>
    <scope>NUCLEOTIDE SEQUENCE [LARGE SCALE GENOMIC DNA]</scope>
    <source>
        <strain evidence="2">HYR1</strain>
    </source>
</reference>
<feature type="transmembrane region" description="Helical" evidence="1">
    <location>
        <begin position="40"/>
        <end position="64"/>
    </location>
</feature>
<evidence type="ECO:0000256" key="1">
    <source>
        <dbReference type="SAM" id="Phobius"/>
    </source>
</evidence>
<keyword evidence="3" id="KW-1185">Reference proteome</keyword>
<evidence type="ECO:0000313" key="3">
    <source>
        <dbReference type="Proteomes" id="UP000276133"/>
    </source>
</evidence>
<accession>A0A3M7Q6B6</accession>
<protein>
    <submittedName>
        <fullName evidence="2">Uncharacterized protein</fullName>
    </submittedName>
</protein>
<dbReference type="Proteomes" id="UP000276133">
    <property type="component" value="Unassembled WGS sequence"/>
</dbReference>
<dbReference type="EMBL" id="REGN01007301">
    <property type="protein sequence ID" value="RNA06724.1"/>
    <property type="molecule type" value="Genomic_DNA"/>
</dbReference>
<gene>
    <name evidence="2" type="ORF">BpHYR1_009227</name>
</gene>
<dbReference type="AlphaFoldDB" id="A0A3M7Q6B6"/>
<name>A0A3M7Q6B6_BRAPC</name>
<keyword evidence="1" id="KW-1133">Transmembrane helix</keyword>
<keyword evidence="1" id="KW-0472">Membrane</keyword>
<keyword evidence="1" id="KW-0812">Transmembrane</keyword>
<comment type="caution">
    <text evidence="2">The sequence shown here is derived from an EMBL/GenBank/DDBJ whole genome shotgun (WGS) entry which is preliminary data.</text>
</comment>
<sequence length="74" mass="8501">MMKFATRVYKIETSGKQDKKRIKNRLQPTKTVLKAMNFCILYGLSLPLLDIILSKLTVQLSILISCKKKMGKKI</sequence>